<dbReference type="EMBL" id="AVPE01000011">
    <property type="protein sequence ID" value="KGX91163.1"/>
    <property type="molecule type" value="Genomic_DNA"/>
</dbReference>
<dbReference type="AlphaFoldDB" id="A0A0A5GIW1"/>
<dbReference type="Pfam" id="PF11706">
    <property type="entry name" value="zf-CGNR"/>
    <property type="match status" value="1"/>
</dbReference>
<gene>
    <name evidence="2" type="ORF">N781_05070</name>
</gene>
<dbReference type="RefSeq" id="WP_026800961.1">
    <property type="nucleotide sequence ID" value="NZ_AULI01000011.1"/>
</dbReference>
<evidence type="ECO:0000313" key="3">
    <source>
        <dbReference type="Proteomes" id="UP000030528"/>
    </source>
</evidence>
<sequence>MAERMTFSHFSEYPFINFINTVKMERGEIKEQLHDKEDLTYWLELMVEHNQLITKQVEHIQSGPIGIRELQSFRDWCRSYFNGDFGKEEFSNRLSSNLEEVPLYFELHGEHLIPLPSSKGTDGLIALLSYEILNVMSEGTIDKVKACENEGCLALFVNKKGKRRWCSMDVCGNRAKAKKHYRKKTSV</sequence>
<dbReference type="Gene3D" id="1.10.3300.10">
    <property type="entry name" value="Jann2411-like domain"/>
    <property type="match status" value="1"/>
</dbReference>
<evidence type="ECO:0000259" key="1">
    <source>
        <dbReference type="Pfam" id="PF11706"/>
    </source>
</evidence>
<protein>
    <recommendedName>
        <fullName evidence="1">Zinc finger CGNR domain-containing protein</fullName>
    </recommendedName>
</protein>
<name>A0A0A5GIW1_9BACI</name>
<comment type="caution">
    <text evidence="2">The sequence shown here is derived from an EMBL/GenBank/DDBJ whole genome shotgun (WGS) entry which is preliminary data.</text>
</comment>
<keyword evidence="3" id="KW-1185">Reference proteome</keyword>
<dbReference type="PANTHER" id="PTHR35525">
    <property type="entry name" value="BLL6575 PROTEIN"/>
    <property type="match status" value="1"/>
</dbReference>
<dbReference type="InterPro" id="IPR021005">
    <property type="entry name" value="Znf_CGNR"/>
</dbReference>
<dbReference type="InterPro" id="IPR010852">
    <property type="entry name" value="ABATE"/>
</dbReference>
<dbReference type="Proteomes" id="UP000030528">
    <property type="component" value="Unassembled WGS sequence"/>
</dbReference>
<feature type="domain" description="Zinc finger CGNR" evidence="1">
    <location>
        <begin position="144"/>
        <end position="184"/>
    </location>
</feature>
<dbReference type="SUPFAM" id="SSF160904">
    <property type="entry name" value="Jann2411-like"/>
    <property type="match status" value="1"/>
</dbReference>
<proteinExistence type="predicted"/>
<organism evidence="2 3">
    <name type="scientific">Pontibacillus halophilus JSM 076056 = DSM 19796</name>
    <dbReference type="NCBI Taxonomy" id="1385510"/>
    <lineage>
        <taxon>Bacteria</taxon>
        <taxon>Bacillati</taxon>
        <taxon>Bacillota</taxon>
        <taxon>Bacilli</taxon>
        <taxon>Bacillales</taxon>
        <taxon>Bacillaceae</taxon>
        <taxon>Pontibacillus</taxon>
    </lineage>
</organism>
<dbReference type="PANTHER" id="PTHR35525:SF3">
    <property type="entry name" value="BLL6575 PROTEIN"/>
    <property type="match status" value="1"/>
</dbReference>
<evidence type="ECO:0000313" key="2">
    <source>
        <dbReference type="EMBL" id="KGX91163.1"/>
    </source>
</evidence>
<reference evidence="2 3" key="1">
    <citation type="submission" date="2013-08" db="EMBL/GenBank/DDBJ databases">
        <authorList>
            <person name="Huang J."/>
            <person name="Wang G."/>
        </authorList>
    </citation>
    <scope>NUCLEOTIDE SEQUENCE [LARGE SCALE GENOMIC DNA]</scope>
    <source>
        <strain evidence="2 3">JSM 076056</strain>
    </source>
</reference>
<accession>A0A0A5GIW1</accession>
<dbReference type="InterPro" id="IPR023286">
    <property type="entry name" value="ABATE_dom_sf"/>
</dbReference>
<dbReference type="eggNOG" id="COG5516">
    <property type="taxonomic scope" value="Bacteria"/>
</dbReference>
<dbReference type="STRING" id="1385510.GCA_000425205_02643"/>